<dbReference type="InterPro" id="IPR006544">
    <property type="entry name" value="P-type_TPase_V"/>
</dbReference>
<evidence type="ECO:0000256" key="5">
    <source>
        <dbReference type="ARBA" id="ARBA00022723"/>
    </source>
</evidence>
<evidence type="ECO:0000256" key="3">
    <source>
        <dbReference type="ARBA" id="ARBA00022679"/>
    </source>
</evidence>
<dbReference type="GO" id="GO:0005789">
    <property type="term" value="C:endoplasmic reticulum membrane"/>
    <property type="evidence" value="ECO:0007669"/>
    <property type="project" value="TreeGrafter"/>
</dbReference>
<sequence>MPQRPPDLRFGVSWFAVAVTFAVCVACCCFVGQWGLWLHRAQGGPALPPDPTVQQTQLDCNCAREHLINQYFDRKYVLPEELLTLDRPAIICVTPHNILPWSTSGAISKLFGGRLTDWGGAPVLFKLPMLRPLLAQFGTFPAGKKGIHQSLADGNNVGLVLDGIAGIVFCRARGHGDEQLYLRKRKAVCAIALQSGAPIVPAYCFGSNEVATVLADPLGLLRWLSIRFDVSLTPFVGRWGVPMGAPRRKPLLLAFGPAIECTQLPLDCDAAAVSAAVDAKHAELLEGYRTIFETHKEAYGYTPPWKRCGGRNARMNAIPVADEDSDDLPLVRVRCYARRALHWRLDVAPLCAAYAAAFGAYALRPELEEVAVVGTPCLVLAHLLLFLATHWSVRVRCATQLYACPPARASLVCAEPASGAPRLCPLEREAAAPDAFFFTYHKRKYLLGAAGKGGGSPSCRKLRMPSSEPLSHYAECAGLQTPAAVEAARARCLDDYWYYSVFTLLMLLLFECTVIKSRLRNVDELSELATPASAVLARRCGKWERLSSTDLLPGDLVALARTPANRLLGQPVDTIVPADVLLLHGSLALNESALTGESTPQLKEPLPSLGLPPSTRLNLAEHRACVALGGTKLLQHSAGTQPRSQQPPGGGAVGVVLRTGFHSSQGKLMRTILFATERVNGSDRETLLFILFLLAFAIAAAGHELSLAVNHSLLALHRRDIFCTEPFRIPFAGKVQLCCFDKTGTLTSDDLVVQGVAALHARLLTRPRHACSELLGDPMDKAAVGAVGWSYALEGLCVSRAPSRRGSLRLLQRFAFASSLKRSSTVVEVESLDGAAPPPQQRLRALCKGAPQRACVRAPETVRELLGRVPEGYDAAYLHHAQQGKRVLALAYKMLPQLQPQEARRLCPSSLLLARDDSACAPSFRVHGNDPPRCVHTPPARSLSREAVESELTFAGFLVLHCPAKSESAGVLAALSSSSHGLQMITGDQMLTAAHAAAQLRLITKPPLLLAALPPTEGAAGGGAAGAALRWESFGGGGSGGGEEVTEPFESSGAAMRRLAERYALCCDGAGFEALQRLGLLASALPHELALSELKRAGITTLMCGDGTNDERLQEHELPRMKLGDASIAAAFTARSASVGSCVDIITQGRCTLVTTLQMCKILALNCLVSAFSLSVLHLQGVAALGEEHGPSEPPEPDGEFEPSLPNSIVWLVSTGMLITTFVVNYKGRPYMESLASNRGLAGTLAASALLILTLAAGALPDLAAYLELVPIESEALRGELQALLAIDFGACWLLERAISRLWSY</sequence>
<dbReference type="InterPro" id="IPR023299">
    <property type="entry name" value="ATPase_P-typ_cyto_dom_N"/>
</dbReference>
<evidence type="ECO:0000256" key="9">
    <source>
        <dbReference type="ARBA" id="ARBA00022967"/>
    </source>
</evidence>
<dbReference type="GO" id="GO:0006874">
    <property type="term" value="P:intracellular calcium ion homeostasis"/>
    <property type="evidence" value="ECO:0007669"/>
    <property type="project" value="TreeGrafter"/>
</dbReference>
<dbReference type="InterPro" id="IPR059000">
    <property type="entry name" value="ATPase_P-type_domA"/>
</dbReference>
<evidence type="ECO:0000256" key="11">
    <source>
        <dbReference type="ARBA" id="ARBA00023136"/>
    </source>
</evidence>
<keyword evidence="17" id="KW-1185">Reference proteome</keyword>
<dbReference type="Gene3D" id="3.40.50.1000">
    <property type="entry name" value="HAD superfamily/HAD-like"/>
    <property type="match status" value="1"/>
</dbReference>
<dbReference type="PROSITE" id="PS00154">
    <property type="entry name" value="ATPASE_E1_E2"/>
    <property type="match status" value="1"/>
</dbReference>
<dbReference type="PANTHER" id="PTHR45630">
    <property type="entry name" value="CATION-TRANSPORTING ATPASE-RELATED"/>
    <property type="match status" value="1"/>
</dbReference>
<dbReference type="HOGENOM" id="CLU_261196_0_0_1"/>
<dbReference type="InterPro" id="IPR036412">
    <property type="entry name" value="HAD-like_sf"/>
</dbReference>
<keyword evidence="3" id="KW-0808">Transferase</keyword>
<dbReference type="Pfam" id="PF00122">
    <property type="entry name" value="E1-E2_ATPase"/>
    <property type="match status" value="1"/>
</dbReference>
<dbReference type="InterPro" id="IPR018303">
    <property type="entry name" value="ATPase_P-typ_P_site"/>
</dbReference>
<dbReference type="GO" id="GO:0046872">
    <property type="term" value="F:metal ion binding"/>
    <property type="evidence" value="ECO:0007669"/>
    <property type="project" value="UniProtKB-KW"/>
</dbReference>
<proteinExistence type="inferred from homology"/>
<feature type="domain" description="P-type ATPase A" evidence="14">
    <location>
        <begin position="534"/>
        <end position="671"/>
    </location>
</feature>
<dbReference type="Pfam" id="PF03982">
    <property type="entry name" value="DAGAT"/>
    <property type="match status" value="1"/>
</dbReference>
<evidence type="ECO:0000256" key="4">
    <source>
        <dbReference type="ARBA" id="ARBA00022692"/>
    </source>
</evidence>
<dbReference type="eggNOG" id="KOG0209">
    <property type="taxonomic scope" value="Eukaryota"/>
</dbReference>
<evidence type="ECO:0000256" key="1">
    <source>
        <dbReference type="ARBA" id="ARBA00004141"/>
    </source>
</evidence>
<dbReference type="PANTHER" id="PTHR45630:SF7">
    <property type="entry name" value="ENDOPLASMIC RETICULUM TRANSMEMBRANE HELIX TRANSLOCASE"/>
    <property type="match status" value="1"/>
</dbReference>
<evidence type="ECO:0000313" key="17">
    <source>
        <dbReference type="Proteomes" id="UP000013827"/>
    </source>
</evidence>
<evidence type="ECO:0000256" key="10">
    <source>
        <dbReference type="ARBA" id="ARBA00022989"/>
    </source>
</evidence>
<comment type="similarity">
    <text evidence="2">Belongs to the diacylglycerol acyltransferase family.</text>
</comment>
<evidence type="ECO:0000256" key="2">
    <source>
        <dbReference type="ARBA" id="ARBA00005420"/>
    </source>
</evidence>
<reference evidence="17" key="1">
    <citation type="journal article" date="2013" name="Nature">
        <title>Pan genome of the phytoplankton Emiliania underpins its global distribution.</title>
        <authorList>
            <person name="Read B.A."/>
            <person name="Kegel J."/>
            <person name="Klute M.J."/>
            <person name="Kuo A."/>
            <person name="Lefebvre S.C."/>
            <person name="Maumus F."/>
            <person name="Mayer C."/>
            <person name="Miller J."/>
            <person name="Monier A."/>
            <person name="Salamov A."/>
            <person name="Young J."/>
            <person name="Aguilar M."/>
            <person name="Claverie J.M."/>
            <person name="Frickenhaus S."/>
            <person name="Gonzalez K."/>
            <person name="Herman E.K."/>
            <person name="Lin Y.C."/>
            <person name="Napier J."/>
            <person name="Ogata H."/>
            <person name="Sarno A.F."/>
            <person name="Shmutz J."/>
            <person name="Schroeder D."/>
            <person name="de Vargas C."/>
            <person name="Verret F."/>
            <person name="von Dassow P."/>
            <person name="Valentin K."/>
            <person name="Van de Peer Y."/>
            <person name="Wheeler G."/>
            <person name="Dacks J.B."/>
            <person name="Delwiche C.F."/>
            <person name="Dyhrman S.T."/>
            <person name="Glockner G."/>
            <person name="John U."/>
            <person name="Richards T."/>
            <person name="Worden A.Z."/>
            <person name="Zhang X."/>
            <person name="Grigoriev I.V."/>
            <person name="Allen A.E."/>
            <person name="Bidle K."/>
            <person name="Borodovsky M."/>
            <person name="Bowler C."/>
            <person name="Brownlee C."/>
            <person name="Cock J.M."/>
            <person name="Elias M."/>
            <person name="Gladyshev V.N."/>
            <person name="Groth M."/>
            <person name="Guda C."/>
            <person name="Hadaegh A."/>
            <person name="Iglesias-Rodriguez M.D."/>
            <person name="Jenkins J."/>
            <person name="Jones B.M."/>
            <person name="Lawson T."/>
            <person name="Leese F."/>
            <person name="Lindquist E."/>
            <person name="Lobanov A."/>
            <person name="Lomsadze A."/>
            <person name="Malik S.B."/>
            <person name="Marsh M.E."/>
            <person name="Mackinder L."/>
            <person name="Mock T."/>
            <person name="Mueller-Roeber B."/>
            <person name="Pagarete A."/>
            <person name="Parker M."/>
            <person name="Probert I."/>
            <person name="Quesneville H."/>
            <person name="Raines C."/>
            <person name="Rensing S.A."/>
            <person name="Riano-Pachon D.M."/>
            <person name="Richier S."/>
            <person name="Rokitta S."/>
            <person name="Shiraiwa Y."/>
            <person name="Soanes D.M."/>
            <person name="van der Giezen M."/>
            <person name="Wahlund T.M."/>
            <person name="Williams B."/>
            <person name="Wilson W."/>
            <person name="Wolfe G."/>
            <person name="Wurch L.L."/>
        </authorList>
    </citation>
    <scope>NUCLEOTIDE SEQUENCE</scope>
</reference>
<keyword evidence="8" id="KW-0460">Magnesium</keyword>
<protein>
    <recommendedName>
        <fullName evidence="18">Cation-transporting ATPase</fullName>
    </recommendedName>
</protein>
<evidence type="ECO:0000256" key="7">
    <source>
        <dbReference type="ARBA" id="ARBA00022840"/>
    </source>
</evidence>
<dbReference type="InterPro" id="IPR008250">
    <property type="entry name" value="ATPase_P-typ_transduc_dom_A_sf"/>
</dbReference>
<evidence type="ECO:0000256" key="13">
    <source>
        <dbReference type="SAM" id="Phobius"/>
    </source>
</evidence>
<keyword evidence="10 13" id="KW-1133">Transmembrane helix</keyword>
<dbReference type="SUPFAM" id="SSF56784">
    <property type="entry name" value="HAD-like"/>
    <property type="match status" value="1"/>
</dbReference>
<comment type="subcellular location">
    <subcellularLocation>
        <location evidence="1">Membrane</location>
        <topology evidence="1">Multi-pass membrane protein</topology>
    </subcellularLocation>
</comment>
<keyword evidence="12" id="KW-0012">Acyltransferase</keyword>
<dbReference type="SUPFAM" id="SSF81653">
    <property type="entry name" value="Calcium ATPase, transduction domain A"/>
    <property type="match status" value="1"/>
</dbReference>
<evidence type="ECO:0000259" key="15">
    <source>
        <dbReference type="Pfam" id="PF23143"/>
    </source>
</evidence>
<feature type="transmembrane region" description="Helical" evidence="13">
    <location>
        <begin position="1240"/>
        <end position="1261"/>
    </location>
</feature>
<feature type="transmembrane region" description="Helical" evidence="13">
    <location>
        <begin position="687"/>
        <end position="709"/>
    </location>
</feature>
<name>A0A0D3L140_EMIH1</name>
<evidence type="ECO:0000256" key="6">
    <source>
        <dbReference type="ARBA" id="ARBA00022741"/>
    </source>
</evidence>
<dbReference type="SUPFAM" id="SSF81660">
    <property type="entry name" value="Metal cation-transporting ATPase, ATP-binding domain N"/>
    <property type="match status" value="1"/>
</dbReference>
<dbReference type="GeneID" id="17286995"/>
<dbReference type="Gene3D" id="3.40.1110.10">
    <property type="entry name" value="Calcium-transporting ATPase, cytoplasmic domain N"/>
    <property type="match status" value="1"/>
</dbReference>
<dbReference type="STRING" id="2903.R1FRG1"/>
<dbReference type="Proteomes" id="UP000013827">
    <property type="component" value="Unassembled WGS sequence"/>
</dbReference>
<dbReference type="GO" id="GO:0005524">
    <property type="term" value="F:ATP binding"/>
    <property type="evidence" value="ECO:0007669"/>
    <property type="project" value="UniProtKB-KW"/>
</dbReference>
<keyword evidence="7" id="KW-0067">ATP-binding</keyword>
<organism evidence="16 17">
    <name type="scientific">Emiliania huxleyi (strain CCMP1516)</name>
    <dbReference type="NCBI Taxonomy" id="280463"/>
    <lineage>
        <taxon>Eukaryota</taxon>
        <taxon>Haptista</taxon>
        <taxon>Haptophyta</taxon>
        <taxon>Prymnesiophyceae</taxon>
        <taxon>Isochrysidales</taxon>
        <taxon>Noelaerhabdaceae</taxon>
        <taxon>Emiliania</taxon>
    </lineage>
</organism>
<evidence type="ECO:0000256" key="8">
    <source>
        <dbReference type="ARBA" id="ARBA00022842"/>
    </source>
</evidence>
<evidence type="ECO:0008006" key="18">
    <source>
        <dbReference type="Google" id="ProtNLM"/>
    </source>
</evidence>
<dbReference type="EnsemblProtists" id="EOD41725">
    <property type="protein sequence ID" value="EOD41725"/>
    <property type="gene ID" value="EMIHUDRAFT_460972"/>
</dbReference>
<dbReference type="Gene3D" id="2.70.150.10">
    <property type="entry name" value="Calcium-transporting ATPase, cytoplasmic transduction domain A"/>
    <property type="match status" value="1"/>
</dbReference>
<keyword evidence="5" id="KW-0479">Metal-binding</keyword>
<keyword evidence="11 13" id="KW-0472">Membrane</keyword>
<reference evidence="16" key="2">
    <citation type="submission" date="2024-10" db="UniProtKB">
        <authorList>
            <consortium name="EnsemblProtists"/>
        </authorList>
    </citation>
    <scope>IDENTIFICATION</scope>
</reference>
<keyword evidence="4 13" id="KW-0812">Transmembrane</keyword>
<dbReference type="eggNOG" id="KOG0831">
    <property type="taxonomic scope" value="Eukaryota"/>
</dbReference>
<evidence type="ECO:0000259" key="14">
    <source>
        <dbReference type="Pfam" id="PF00122"/>
    </source>
</evidence>
<dbReference type="PRINTS" id="PR00119">
    <property type="entry name" value="CATATPASE"/>
</dbReference>
<evidence type="ECO:0000313" key="16">
    <source>
        <dbReference type="EnsemblProtists" id="EOD41725"/>
    </source>
</evidence>
<feature type="transmembrane region" description="Helical" evidence="13">
    <location>
        <begin position="496"/>
        <end position="515"/>
    </location>
</feature>
<dbReference type="InterPro" id="IPR007130">
    <property type="entry name" value="DAGAT"/>
</dbReference>
<dbReference type="PaxDb" id="2903-EOD41725"/>
<feature type="domain" description="P5A-ATPase transmembrane helical hairpin" evidence="15">
    <location>
        <begin position="339"/>
        <end position="400"/>
    </location>
</feature>
<dbReference type="GO" id="GO:0019829">
    <property type="term" value="F:ATPase-coupled monoatomic cation transmembrane transporter activity"/>
    <property type="evidence" value="ECO:0007669"/>
    <property type="project" value="TreeGrafter"/>
</dbReference>
<dbReference type="GO" id="GO:0008374">
    <property type="term" value="F:O-acyltransferase activity"/>
    <property type="evidence" value="ECO:0007669"/>
    <property type="project" value="InterPro"/>
</dbReference>
<feature type="transmembrane region" description="Helical" evidence="13">
    <location>
        <begin position="1209"/>
        <end position="1228"/>
    </location>
</feature>
<accession>A0A0D3L140</accession>
<dbReference type="RefSeq" id="XP_005794154.1">
    <property type="nucleotide sequence ID" value="XM_005794097.1"/>
</dbReference>
<keyword evidence="6" id="KW-0547">Nucleotide-binding</keyword>
<keyword evidence="9" id="KW-1278">Translocase</keyword>
<dbReference type="InterPro" id="IPR023214">
    <property type="entry name" value="HAD_sf"/>
</dbReference>
<dbReference type="InterPro" id="IPR057255">
    <property type="entry name" value="2TM_P5A-ATPase"/>
</dbReference>
<dbReference type="GO" id="GO:0015662">
    <property type="term" value="F:P-type ion transporter activity"/>
    <property type="evidence" value="ECO:0007669"/>
    <property type="project" value="TreeGrafter"/>
</dbReference>
<dbReference type="KEGG" id="ehx:EMIHUDRAFT_460972"/>
<evidence type="ECO:0000256" key="12">
    <source>
        <dbReference type="ARBA" id="ARBA00023315"/>
    </source>
</evidence>
<feature type="transmembrane region" description="Helical" evidence="13">
    <location>
        <begin position="12"/>
        <end position="37"/>
    </location>
</feature>
<dbReference type="Pfam" id="PF23143">
    <property type="entry name" value="2TM_P5A-ATPase"/>
    <property type="match status" value="1"/>
</dbReference>